<dbReference type="PANTHER" id="PTHR24123">
    <property type="entry name" value="ANKYRIN REPEAT-CONTAINING"/>
    <property type="match status" value="1"/>
</dbReference>
<dbReference type="OMA" id="HPANVQI"/>
<evidence type="ECO:0000256" key="7">
    <source>
        <dbReference type="SAM" id="MobiDB-lite"/>
    </source>
</evidence>
<feature type="region of interest" description="Disordered" evidence="7">
    <location>
        <begin position="284"/>
        <end position="313"/>
    </location>
</feature>
<dbReference type="Proteomes" id="UP000318571">
    <property type="component" value="Chromosome 7"/>
</dbReference>
<evidence type="ECO:0000259" key="9">
    <source>
        <dbReference type="PROSITE" id="PS51145"/>
    </source>
</evidence>
<dbReference type="Pfam" id="PF17809">
    <property type="entry name" value="UPA_2"/>
    <property type="match status" value="1"/>
</dbReference>
<comment type="caution">
    <text evidence="10">The sequence shown here is derived from an EMBL/GenBank/DDBJ whole genome shotgun (WGS) entry which is preliminary data.</text>
</comment>
<dbReference type="GO" id="GO:0005737">
    <property type="term" value="C:cytoplasm"/>
    <property type="evidence" value="ECO:0007669"/>
    <property type="project" value="UniProtKB-SubCell"/>
</dbReference>
<dbReference type="PANTHER" id="PTHR24123:SF141">
    <property type="entry name" value="ANKYRIN 2, ISOFORM U"/>
    <property type="match status" value="1"/>
</dbReference>
<dbReference type="InterPro" id="IPR040745">
    <property type="entry name" value="Ankyrin_UPA"/>
</dbReference>
<gene>
    <name evidence="10" type="ORF">TCAL_11449</name>
</gene>
<comment type="subcellular location">
    <subcellularLocation>
        <location evidence="2">Cytoplasm</location>
    </subcellularLocation>
    <subcellularLocation>
        <location evidence="1">Membrane</location>
    </subcellularLocation>
</comment>
<dbReference type="GO" id="GO:0016020">
    <property type="term" value="C:membrane"/>
    <property type="evidence" value="ECO:0007669"/>
    <property type="project" value="UniProtKB-SubCell"/>
</dbReference>
<dbReference type="EMBL" id="VCGU01000008">
    <property type="protein sequence ID" value="TRY71668.1"/>
    <property type="molecule type" value="Genomic_DNA"/>
</dbReference>
<proteinExistence type="predicted"/>
<reference evidence="10 11" key="1">
    <citation type="journal article" date="2018" name="Nat. Ecol. Evol.">
        <title>Genomic signatures of mitonuclear coevolution across populations of Tigriopus californicus.</title>
        <authorList>
            <person name="Barreto F.S."/>
            <person name="Watson E.T."/>
            <person name="Lima T.G."/>
            <person name="Willett C.S."/>
            <person name="Edmands S."/>
            <person name="Li W."/>
            <person name="Burton R.S."/>
        </authorList>
    </citation>
    <scope>NUCLEOTIDE SEQUENCE [LARGE SCALE GENOMIC DNA]</scope>
    <source>
        <strain evidence="10 11">San Diego</strain>
    </source>
</reference>
<feature type="domain" description="ZU5" evidence="9">
    <location>
        <begin position="16"/>
        <end position="128"/>
    </location>
</feature>
<organism evidence="10 11">
    <name type="scientific">Tigriopus californicus</name>
    <name type="common">Marine copepod</name>
    <dbReference type="NCBI Taxonomy" id="6832"/>
    <lineage>
        <taxon>Eukaryota</taxon>
        <taxon>Metazoa</taxon>
        <taxon>Ecdysozoa</taxon>
        <taxon>Arthropoda</taxon>
        <taxon>Crustacea</taxon>
        <taxon>Multicrustacea</taxon>
        <taxon>Hexanauplia</taxon>
        <taxon>Copepoda</taxon>
        <taxon>Harpacticoida</taxon>
        <taxon>Harpacticidae</taxon>
        <taxon>Tigriopus</taxon>
    </lineage>
</organism>
<sequence>MDRRLREPFICGQCNSPDRDLIVVIGLDMMIDLLDYFLFQVTIPPRTAPQPMRITCRYVRTENLLYPPTLNEGEGLASRVLQMGPVGSRFLGPVLIEVPHVASLRHGERETAILRCDSASRGKWVEHPQEDFMEKILKESLAEESFSTSGGQSSPVSSPSRVVQETVMPQQIVRIVASDFPQYFAVISRVRQDIRQVGPEGAVLSAALCPRARVQIPPKALTKETDIGISAQRIEDDIVEEILVQGGAVSPIVTLEPRRRKFHKAITVNMPLPERSLRTLRNGLEDTSTSAGSSRKTSSESLNKLKGISSLTPPPPAIVPDSQIETSLKLVCSMSANMHRSCWEDVTMETPLSFANGCVQFTSIISASFWLINCPNWMSQDAMTLVDQLYKGNMRVPYIARFFIFARRHSSDEVQVRILCLTEPHKEDVTLEAQEEFRELCKSDFVEIYQKAEIGVKFGGNIVFSDTDDGHHTSPEDRRLRFRPFFEGRESYLVKRRNNKNPYPKGKVTLYTGVDNLLYEAKIDLTKFL</sequence>
<keyword evidence="8" id="KW-0812">Transmembrane</keyword>
<dbReference type="Pfam" id="PF00791">
    <property type="entry name" value="ZU5"/>
    <property type="match status" value="1"/>
</dbReference>
<protein>
    <recommendedName>
        <fullName evidence="9">ZU5 domain-containing protein</fullName>
    </recommendedName>
</protein>
<feature type="compositionally biased region" description="Low complexity" evidence="7">
    <location>
        <begin position="287"/>
        <end position="301"/>
    </location>
</feature>
<name>A0A553P1V7_TIGCA</name>
<evidence type="ECO:0000256" key="4">
    <source>
        <dbReference type="ARBA" id="ARBA00022737"/>
    </source>
</evidence>
<evidence type="ECO:0000256" key="6">
    <source>
        <dbReference type="ARBA" id="ARBA00023136"/>
    </source>
</evidence>
<keyword evidence="8" id="KW-1133">Transmembrane helix</keyword>
<dbReference type="Gene3D" id="2.60.220.30">
    <property type="match status" value="2"/>
</dbReference>
<evidence type="ECO:0000256" key="3">
    <source>
        <dbReference type="ARBA" id="ARBA00022490"/>
    </source>
</evidence>
<dbReference type="PROSITE" id="PS51145">
    <property type="entry name" value="ZU5"/>
    <property type="match status" value="1"/>
</dbReference>
<dbReference type="AlphaFoldDB" id="A0A553P1V7"/>
<keyword evidence="5" id="KW-0040">ANK repeat</keyword>
<dbReference type="InterPro" id="IPR000906">
    <property type="entry name" value="ZU5_dom"/>
</dbReference>
<evidence type="ECO:0000256" key="5">
    <source>
        <dbReference type="ARBA" id="ARBA00023043"/>
    </source>
</evidence>
<feature type="transmembrane region" description="Helical" evidence="8">
    <location>
        <begin position="21"/>
        <end position="39"/>
    </location>
</feature>
<keyword evidence="6 8" id="KW-0472">Membrane</keyword>
<dbReference type="Gene3D" id="2.60.40.2660">
    <property type="match status" value="1"/>
</dbReference>
<evidence type="ECO:0000256" key="1">
    <source>
        <dbReference type="ARBA" id="ARBA00004370"/>
    </source>
</evidence>
<keyword evidence="3" id="KW-0963">Cytoplasm</keyword>
<keyword evidence="11" id="KW-1185">Reference proteome</keyword>
<dbReference type="SMART" id="SM00218">
    <property type="entry name" value="ZU5"/>
    <property type="match status" value="1"/>
</dbReference>
<evidence type="ECO:0000313" key="11">
    <source>
        <dbReference type="Proteomes" id="UP000318571"/>
    </source>
</evidence>
<dbReference type="STRING" id="6832.A0A553P1V7"/>
<evidence type="ECO:0000256" key="2">
    <source>
        <dbReference type="ARBA" id="ARBA00004496"/>
    </source>
</evidence>
<evidence type="ECO:0000313" key="10">
    <source>
        <dbReference type="EMBL" id="TRY71668.1"/>
    </source>
</evidence>
<keyword evidence="4" id="KW-0677">Repeat</keyword>
<accession>A0A553P1V7</accession>
<dbReference type="InterPro" id="IPR051165">
    <property type="entry name" value="Multifunctional_ANK_Repeat"/>
</dbReference>
<evidence type="ECO:0000256" key="8">
    <source>
        <dbReference type="SAM" id="Phobius"/>
    </source>
</evidence>